<keyword evidence="2" id="KW-1185">Reference proteome</keyword>
<sequence length="262" mass="29859">MSKEENNDPVHASVHATNCEILLAVLKYALKYSLSQTAVADLFKLICVLLGVDDLPTSRYLMDKLFNNVDGVVYHACCPECKKYVSKFDQSTRTLTCPTCNFVIEVRSPTYNQFFAIIDPRYEIAHLLESNWETYQANLRKDRESGVYSDITDGERYIKFLLSLPKDVRYKFISMMFNTDGVALYKSSNFSVWPIQCVINELPYAVRTASPITCGIWFGKDEPDMRIFLKVFVLKMNELAEEGVPCEVGGTVHNIKVYCPCS</sequence>
<protein>
    <submittedName>
        <fullName evidence="1">Uncharacterized protein</fullName>
    </submittedName>
</protein>
<dbReference type="EMBL" id="CM056741">
    <property type="protein sequence ID" value="KAJ8685445.1"/>
    <property type="molecule type" value="Genomic_DNA"/>
</dbReference>
<comment type="caution">
    <text evidence="1">The sequence shown here is derived from an EMBL/GenBank/DDBJ whole genome shotgun (WGS) entry which is preliminary data.</text>
</comment>
<name>A0ACC2PPW1_9HYME</name>
<evidence type="ECO:0000313" key="1">
    <source>
        <dbReference type="EMBL" id="KAJ8685445.1"/>
    </source>
</evidence>
<accession>A0ACC2PPW1</accession>
<organism evidence="1 2">
    <name type="scientific">Eretmocerus hayati</name>
    <dbReference type="NCBI Taxonomy" id="131215"/>
    <lineage>
        <taxon>Eukaryota</taxon>
        <taxon>Metazoa</taxon>
        <taxon>Ecdysozoa</taxon>
        <taxon>Arthropoda</taxon>
        <taxon>Hexapoda</taxon>
        <taxon>Insecta</taxon>
        <taxon>Pterygota</taxon>
        <taxon>Neoptera</taxon>
        <taxon>Endopterygota</taxon>
        <taxon>Hymenoptera</taxon>
        <taxon>Apocrita</taxon>
        <taxon>Proctotrupomorpha</taxon>
        <taxon>Chalcidoidea</taxon>
        <taxon>Aphelinidae</taxon>
        <taxon>Aphelininae</taxon>
        <taxon>Eretmocerus</taxon>
    </lineage>
</organism>
<reference evidence="1" key="1">
    <citation type="submission" date="2023-04" db="EMBL/GenBank/DDBJ databases">
        <title>A chromosome-level genome assembly of the parasitoid wasp Eretmocerus hayati.</title>
        <authorList>
            <person name="Zhong Y."/>
            <person name="Liu S."/>
            <person name="Liu Y."/>
        </authorList>
    </citation>
    <scope>NUCLEOTIDE SEQUENCE</scope>
    <source>
        <strain evidence="1">ZJU_SS_LIU_2023</strain>
    </source>
</reference>
<evidence type="ECO:0000313" key="2">
    <source>
        <dbReference type="Proteomes" id="UP001239111"/>
    </source>
</evidence>
<gene>
    <name evidence="1" type="ORF">QAD02_021238</name>
</gene>
<proteinExistence type="predicted"/>
<dbReference type="Proteomes" id="UP001239111">
    <property type="component" value="Chromosome 1"/>
</dbReference>